<dbReference type="RefSeq" id="WP_119515202.1">
    <property type="nucleotide sequence ID" value="NZ_NQYH01000001.1"/>
</dbReference>
<evidence type="ECO:0000313" key="3">
    <source>
        <dbReference type="Proteomes" id="UP000266206"/>
    </source>
</evidence>
<dbReference type="NCBIfam" id="NF046053">
    <property type="entry name" value="lipo_BPTD_2524"/>
    <property type="match status" value="1"/>
</dbReference>
<reference evidence="2 3" key="1">
    <citation type="submission" date="2017-08" db="EMBL/GenBank/DDBJ databases">
        <title>Pusillimonas indicus sp. nov., a member of the family Alcaligenaceae isolated from surface seawater.</title>
        <authorList>
            <person name="Li J."/>
        </authorList>
    </citation>
    <scope>NUCLEOTIDE SEQUENCE [LARGE SCALE GENOMIC DNA]</scope>
    <source>
        <strain evidence="2 3">L52-1-41</strain>
    </source>
</reference>
<keyword evidence="1" id="KW-0732">Signal</keyword>
<evidence type="ECO:0000256" key="1">
    <source>
        <dbReference type="SAM" id="SignalP"/>
    </source>
</evidence>
<dbReference type="OrthoDB" id="9926089at2"/>
<organism evidence="2 3">
    <name type="scientific">Neopusillimonas maritima</name>
    <dbReference type="NCBI Taxonomy" id="2026239"/>
    <lineage>
        <taxon>Bacteria</taxon>
        <taxon>Pseudomonadati</taxon>
        <taxon>Pseudomonadota</taxon>
        <taxon>Betaproteobacteria</taxon>
        <taxon>Burkholderiales</taxon>
        <taxon>Alcaligenaceae</taxon>
        <taxon>Neopusillimonas</taxon>
    </lineage>
</organism>
<dbReference type="PROSITE" id="PS51257">
    <property type="entry name" value="PROKAR_LIPOPROTEIN"/>
    <property type="match status" value="1"/>
</dbReference>
<evidence type="ECO:0008006" key="4">
    <source>
        <dbReference type="Google" id="ProtNLM"/>
    </source>
</evidence>
<accession>A0A3A1YWQ0</accession>
<gene>
    <name evidence="2" type="ORF">CJP73_00580</name>
</gene>
<dbReference type="Proteomes" id="UP000266206">
    <property type="component" value="Unassembled WGS sequence"/>
</dbReference>
<sequence>MKKVFIAVLTTIALAGCAPATLDGVRQMGPERSTTFTADQNYQQVYRKILRQARACHRTGMITAQMVVQGDLYHDIQTGTVSVALHGGLGVDTYQVIDVVAVDESTTKITGHYSLGSVQEQGELLRAWVLRDSTECSA</sequence>
<protein>
    <recommendedName>
        <fullName evidence="4">Lipoprotein</fullName>
    </recommendedName>
</protein>
<evidence type="ECO:0000313" key="2">
    <source>
        <dbReference type="EMBL" id="RIY41976.1"/>
    </source>
</evidence>
<name>A0A3A1YWQ0_9BURK</name>
<proteinExistence type="predicted"/>
<feature type="signal peptide" evidence="1">
    <location>
        <begin position="1"/>
        <end position="20"/>
    </location>
</feature>
<feature type="chain" id="PRO_5017243496" description="Lipoprotein" evidence="1">
    <location>
        <begin position="21"/>
        <end position="138"/>
    </location>
</feature>
<dbReference type="AlphaFoldDB" id="A0A3A1YWQ0"/>
<comment type="caution">
    <text evidence="2">The sequence shown here is derived from an EMBL/GenBank/DDBJ whole genome shotgun (WGS) entry which is preliminary data.</text>
</comment>
<dbReference type="EMBL" id="NQYH01000001">
    <property type="protein sequence ID" value="RIY41976.1"/>
    <property type="molecule type" value="Genomic_DNA"/>
</dbReference>